<name>A0ABR9WFF5_9BACT</name>
<evidence type="ECO:0000256" key="7">
    <source>
        <dbReference type="SAM" id="Phobius"/>
    </source>
</evidence>
<feature type="domain" description="YetF C-terminal" evidence="8">
    <location>
        <begin position="102"/>
        <end position="182"/>
    </location>
</feature>
<keyword evidence="5 7" id="KW-1133">Transmembrane helix</keyword>
<reference evidence="10" key="1">
    <citation type="submission" date="2023-07" db="EMBL/GenBank/DDBJ databases">
        <title>Dyadobacter sp. nov 'subterranea' isolated from contaminted grondwater.</title>
        <authorList>
            <person name="Szabo I."/>
            <person name="Al-Omari J."/>
            <person name="Szerdahelyi S.G."/>
            <person name="Rado J."/>
        </authorList>
    </citation>
    <scope>NUCLEOTIDE SEQUENCE [LARGE SCALE GENOMIC DNA]</scope>
    <source>
        <strain evidence="10">UP-52</strain>
    </source>
</reference>
<keyword evidence="10" id="KW-1185">Reference proteome</keyword>
<dbReference type="EMBL" id="JACYGY010000001">
    <property type="protein sequence ID" value="MBE9464235.1"/>
    <property type="molecule type" value="Genomic_DNA"/>
</dbReference>
<evidence type="ECO:0000256" key="2">
    <source>
        <dbReference type="ARBA" id="ARBA00006448"/>
    </source>
</evidence>
<keyword evidence="6 7" id="KW-0472">Membrane</keyword>
<feature type="transmembrane region" description="Helical" evidence="7">
    <location>
        <begin position="22"/>
        <end position="42"/>
    </location>
</feature>
<accession>A0ABR9WFF5</accession>
<comment type="subcellular location">
    <subcellularLocation>
        <location evidence="1">Cell membrane</location>
        <topology evidence="1">Multi-pass membrane protein</topology>
    </subcellularLocation>
</comment>
<sequence length="234" mass="26262">MKKEDIHLWDVKRILFGEAPEIFLAEVFIRTVLIYALLLLAVRLMGKRMSGQLTISEVAVMLTLGAIVSPAMQSPGVGLLQGAMILFLAFSFQRGLNFFEFKSQKLEKLSHGEMVMIVKDGTMMLKEMMHAKLSRQQLFAVLRSEGIHNLGEVDRVYLESFGMFSIYKAKEPKAGLDIFPPDDEEIKTFSGADNDHQLVCTSCGHLDKEDIKEKLCPVCNSNKWLDARVSSASN</sequence>
<evidence type="ECO:0000313" key="9">
    <source>
        <dbReference type="EMBL" id="MBE9464235.1"/>
    </source>
</evidence>
<keyword evidence="4 7" id="KW-0812">Transmembrane</keyword>
<dbReference type="InterPro" id="IPR023090">
    <property type="entry name" value="UPF0702_alpha/beta_dom_sf"/>
</dbReference>
<comment type="caution">
    <text evidence="9">The sequence shown here is derived from an EMBL/GenBank/DDBJ whole genome shotgun (WGS) entry which is preliminary data.</text>
</comment>
<evidence type="ECO:0000256" key="3">
    <source>
        <dbReference type="ARBA" id="ARBA00022475"/>
    </source>
</evidence>
<gene>
    <name evidence="9" type="ORF">IEE83_20300</name>
</gene>
<keyword evidence="3" id="KW-1003">Cell membrane</keyword>
<dbReference type="Pfam" id="PF04239">
    <property type="entry name" value="DUF421"/>
    <property type="match status" value="1"/>
</dbReference>
<dbReference type="InterPro" id="IPR007353">
    <property type="entry name" value="DUF421"/>
</dbReference>
<evidence type="ECO:0000259" key="8">
    <source>
        <dbReference type="Pfam" id="PF04239"/>
    </source>
</evidence>
<feature type="transmembrane region" description="Helical" evidence="7">
    <location>
        <begin position="54"/>
        <end position="72"/>
    </location>
</feature>
<evidence type="ECO:0000256" key="5">
    <source>
        <dbReference type="ARBA" id="ARBA00022989"/>
    </source>
</evidence>
<dbReference type="Gene3D" id="3.30.240.20">
    <property type="entry name" value="bsu07140 like domains"/>
    <property type="match status" value="1"/>
</dbReference>
<dbReference type="PANTHER" id="PTHR34582:SF6">
    <property type="entry name" value="UPF0702 TRANSMEMBRANE PROTEIN YCAP"/>
    <property type="match status" value="1"/>
</dbReference>
<dbReference type="PANTHER" id="PTHR34582">
    <property type="entry name" value="UPF0702 TRANSMEMBRANE PROTEIN YCAP"/>
    <property type="match status" value="1"/>
</dbReference>
<dbReference type="RefSeq" id="WP_194122308.1">
    <property type="nucleotide sequence ID" value="NZ_JACYGY010000001.1"/>
</dbReference>
<evidence type="ECO:0000313" key="10">
    <source>
        <dbReference type="Proteomes" id="UP000634134"/>
    </source>
</evidence>
<evidence type="ECO:0000256" key="4">
    <source>
        <dbReference type="ARBA" id="ARBA00022692"/>
    </source>
</evidence>
<organism evidence="9 10">
    <name type="scientific">Dyadobacter subterraneus</name>
    <dbReference type="NCBI Taxonomy" id="2773304"/>
    <lineage>
        <taxon>Bacteria</taxon>
        <taxon>Pseudomonadati</taxon>
        <taxon>Bacteroidota</taxon>
        <taxon>Cytophagia</taxon>
        <taxon>Cytophagales</taxon>
        <taxon>Spirosomataceae</taxon>
        <taxon>Dyadobacter</taxon>
    </lineage>
</organism>
<proteinExistence type="inferred from homology"/>
<evidence type="ECO:0000256" key="6">
    <source>
        <dbReference type="ARBA" id="ARBA00023136"/>
    </source>
</evidence>
<evidence type="ECO:0000256" key="1">
    <source>
        <dbReference type="ARBA" id="ARBA00004651"/>
    </source>
</evidence>
<protein>
    <submittedName>
        <fullName evidence="9">DUF421 domain-containing protein</fullName>
    </submittedName>
</protein>
<comment type="similarity">
    <text evidence="2">Belongs to the UPF0702 family.</text>
</comment>
<dbReference type="Proteomes" id="UP000634134">
    <property type="component" value="Unassembled WGS sequence"/>
</dbReference>